<evidence type="ECO:0000313" key="3">
    <source>
        <dbReference type="Proteomes" id="UP000031971"/>
    </source>
</evidence>
<protein>
    <submittedName>
        <fullName evidence="2">Uncharacterized protein</fullName>
    </submittedName>
</protein>
<evidence type="ECO:0000313" key="2">
    <source>
        <dbReference type="EMBL" id="KIL99565.1"/>
    </source>
</evidence>
<keyword evidence="3" id="KW-1185">Reference proteome</keyword>
<feature type="region of interest" description="Disordered" evidence="1">
    <location>
        <begin position="199"/>
        <end position="219"/>
    </location>
</feature>
<feature type="compositionally biased region" description="Polar residues" evidence="1">
    <location>
        <begin position="207"/>
        <end position="219"/>
    </location>
</feature>
<evidence type="ECO:0000256" key="1">
    <source>
        <dbReference type="SAM" id="MobiDB-lite"/>
    </source>
</evidence>
<feature type="compositionally biased region" description="Basic and acidic residues" evidence="1">
    <location>
        <begin position="99"/>
        <end position="114"/>
    </location>
</feature>
<accession>A0A0C2YY20</accession>
<dbReference type="AlphaFoldDB" id="A0A0C2YY20"/>
<dbReference type="Proteomes" id="UP000031971">
    <property type="component" value="Unassembled WGS sequence"/>
</dbReference>
<name>A0A0C2YY20_PARME</name>
<dbReference type="EMBL" id="JXSL01000023">
    <property type="protein sequence ID" value="KIL99565.1"/>
    <property type="molecule type" value="Genomic_DNA"/>
</dbReference>
<comment type="caution">
    <text evidence="2">The sequence shown here is derived from an EMBL/GenBank/DDBJ whole genome shotgun (WGS) entry which is preliminary data.</text>
</comment>
<organism evidence="2 3">
    <name type="scientific">Paramagnetospirillum magnetotacticum MS-1</name>
    <dbReference type="NCBI Taxonomy" id="272627"/>
    <lineage>
        <taxon>Bacteria</taxon>
        <taxon>Pseudomonadati</taxon>
        <taxon>Pseudomonadota</taxon>
        <taxon>Alphaproteobacteria</taxon>
        <taxon>Rhodospirillales</taxon>
        <taxon>Magnetospirillaceae</taxon>
        <taxon>Paramagnetospirillum</taxon>
    </lineage>
</organism>
<feature type="region of interest" description="Disordered" evidence="1">
    <location>
        <begin position="80"/>
        <end position="170"/>
    </location>
</feature>
<sequence>MPGQSPTRYHSFGKAFTTERRDVNADKCENVAILAIVIFLHAPNRCAAQRDDEPSAAENLRPPSIPLRIRSLRQRASRIDAVPAGSSISQNHGRPPQVGERRPNKGAGHRDRAYPSRSLNLTAPSPYPRQLRQCVPYRPERSPPLASQRSLNHQQRHPPHMEWQQRPKQRPRHILDEAPNQIAQAVIAGEVRCTAAGTGAPHMPDLGTNNLDAAVSGQP</sequence>
<gene>
    <name evidence="2" type="ORF">CCC_04081</name>
</gene>
<reference evidence="2 3" key="1">
    <citation type="submission" date="2015-01" db="EMBL/GenBank/DDBJ databases">
        <title>Genome Sequence of Magnetospirillum magnetotacticum Strain MS-1.</title>
        <authorList>
            <person name="Marinov G.K."/>
            <person name="Smalley M.D."/>
            <person name="DeSalvo G."/>
        </authorList>
    </citation>
    <scope>NUCLEOTIDE SEQUENCE [LARGE SCALE GENOMIC DNA]</scope>
    <source>
        <strain evidence="2 3">MS-1</strain>
    </source>
</reference>
<proteinExistence type="predicted"/>